<protein>
    <submittedName>
        <fullName evidence="2">Uncharacterized protein DUF3558</fullName>
    </submittedName>
</protein>
<reference evidence="2 3" key="1">
    <citation type="submission" date="2019-06" db="EMBL/GenBank/DDBJ databases">
        <title>Sequencing the genomes of 1000 actinobacteria strains.</title>
        <authorList>
            <person name="Klenk H.-P."/>
        </authorList>
    </citation>
    <scope>NUCLEOTIDE SEQUENCE [LARGE SCALE GENOMIC DNA]</scope>
    <source>
        <strain evidence="2 3">DSM 46699</strain>
    </source>
</reference>
<dbReference type="Pfam" id="PF12079">
    <property type="entry name" value="DUF3558"/>
    <property type="match status" value="1"/>
</dbReference>
<dbReference type="AlphaFoldDB" id="A0A561V9V8"/>
<evidence type="ECO:0000313" key="2">
    <source>
        <dbReference type="EMBL" id="TWG08344.1"/>
    </source>
</evidence>
<keyword evidence="3" id="KW-1185">Reference proteome</keyword>
<name>A0A561V9V8_9PSEU</name>
<accession>A0A561V9V8</accession>
<dbReference type="EMBL" id="VIWX01000001">
    <property type="protein sequence ID" value="TWG08344.1"/>
    <property type="molecule type" value="Genomic_DNA"/>
</dbReference>
<organism evidence="2 3">
    <name type="scientific">Saccharopolyspora dendranthemae</name>
    <dbReference type="NCBI Taxonomy" id="1181886"/>
    <lineage>
        <taxon>Bacteria</taxon>
        <taxon>Bacillati</taxon>
        <taxon>Actinomycetota</taxon>
        <taxon>Actinomycetes</taxon>
        <taxon>Pseudonocardiales</taxon>
        <taxon>Pseudonocardiaceae</taxon>
        <taxon>Saccharopolyspora</taxon>
    </lineage>
</organism>
<sequence>MQPRPQVSESPASVSRAGPAKVTEVAEKCAVLDEQELRGFGVDQPPRERDVSGMWGCEYQGTSDDDQVWSAAVALNGHVSYKAELNRRAEPTGSSDLKGYPGKTFRNGMDCTLIADISDRGFLVANGTKVTPGDRGPDPCVIAEQLGGMAVLNLPDEPAAG</sequence>
<dbReference type="InterPro" id="IPR024520">
    <property type="entry name" value="DUF3558"/>
</dbReference>
<proteinExistence type="predicted"/>
<evidence type="ECO:0000256" key="1">
    <source>
        <dbReference type="SAM" id="MobiDB-lite"/>
    </source>
</evidence>
<dbReference type="Proteomes" id="UP000316184">
    <property type="component" value="Unassembled WGS sequence"/>
</dbReference>
<gene>
    <name evidence="2" type="ORF">FHU35_11963</name>
</gene>
<comment type="caution">
    <text evidence="2">The sequence shown here is derived from an EMBL/GenBank/DDBJ whole genome shotgun (WGS) entry which is preliminary data.</text>
</comment>
<evidence type="ECO:0000313" key="3">
    <source>
        <dbReference type="Proteomes" id="UP000316184"/>
    </source>
</evidence>
<feature type="compositionally biased region" description="Polar residues" evidence="1">
    <location>
        <begin position="1"/>
        <end position="13"/>
    </location>
</feature>
<feature type="region of interest" description="Disordered" evidence="1">
    <location>
        <begin position="1"/>
        <end position="21"/>
    </location>
</feature>